<comment type="caution">
    <text evidence="15">Lacks conserved residue(s) required for the propagation of feature annotation.</text>
</comment>
<keyword evidence="9 15" id="KW-0238">DNA-binding</keyword>
<dbReference type="Pfam" id="PF06831">
    <property type="entry name" value="H2TH"/>
    <property type="match status" value="1"/>
</dbReference>
<evidence type="ECO:0000256" key="13">
    <source>
        <dbReference type="ARBA" id="ARBA00023295"/>
    </source>
</evidence>
<comment type="similarity">
    <text evidence="2 15">Belongs to the FPG family.</text>
</comment>
<gene>
    <name evidence="15" type="primary">mutM</name>
    <name evidence="15" type="synonym">fpg</name>
    <name evidence="19" type="ORF">AVDCRST_MAG88-2150</name>
</gene>
<keyword evidence="11 15" id="KW-0456">Lyase</keyword>
<dbReference type="GO" id="GO:0034039">
    <property type="term" value="F:8-oxo-7,8-dihydroguanine DNA N-glycosylase activity"/>
    <property type="evidence" value="ECO:0007669"/>
    <property type="project" value="TreeGrafter"/>
</dbReference>
<evidence type="ECO:0000256" key="2">
    <source>
        <dbReference type="ARBA" id="ARBA00009409"/>
    </source>
</evidence>
<comment type="catalytic activity">
    <reaction evidence="1 15">
        <text>Hydrolysis of DNA containing ring-opened 7-methylguanine residues, releasing 2,6-diamino-4-hydroxy-5-(N-methyl)formamidopyrimidine.</text>
        <dbReference type="EC" id="3.2.2.23"/>
    </reaction>
</comment>
<dbReference type="EC" id="4.2.99.18" evidence="15"/>
<organism evidence="19">
    <name type="scientific">uncultured Thermomicrobiales bacterium</name>
    <dbReference type="NCBI Taxonomy" id="1645740"/>
    <lineage>
        <taxon>Bacteria</taxon>
        <taxon>Pseudomonadati</taxon>
        <taxon>Thermomicrobiota</taxon>
        <taxon>Thermomicrobia</taxon>
        <taxon>Thermomicrobiales</taxon>
        <taxon>environmental samples</taxon>
    </lineage>
</organism>
<evidence type="ECO:0000256" key="10">
    <source>
        <dbReference type="ARBA" id="ARBA00023204"/>
    </source>
</evidence>
<keyword evidence="13 15" id="KW-0326">Glycosidase</keyword>
<accession>A0A6J4V771</accession>
<dbReference type="InterPro" id="IPR015886">
    <property type="entry name" value="H2TH_FPG"/>
</dbReference>
<evidence type="ECO:0000256" key="1">
    <source>
        <dbReference type="ARBA" id="ARBA00001668"/>
    </source>
</evidence>
<dbReference type="NCBIfam" id="NF002211">
    <property type="entry name" value="PRK01103.1"/>
    <property type="match status" value="1"/>
</dbReference>
<dbReference type="SMART" id="SM01232">
    <property type="entry name" value="H2TH"/>
    <property type="match status" value="1"/>
</dbReference>
<dbReference type="PANTHER" id="PTHR22993:SF9">
    <property type="entry name" value="FORMAMIDOPYRIMIDINE-DNA GLYCOSYLASE"/>
    <property type="match status" value="1"/>
</dbReference>
<evidence type="ECO:0000313" key="19">
    <source>
        <dbReference type="EMBL" id="CAA9568858.1"/>
    </source>
</evidence>
<feature type="binding site" evidence="15">
    <location>
        <position position="156"/>
    </location>
    <ligand>
        <name>DNA</name>
        <dbReference type="ChEBI" id="CHEBI:16991"/>
    </ligand>
</feature>
<comment type="cofactor">
    <cofactor evidence="15">
        <name>Zn(2+)</name>
        <dbReference type="ChEBI" id="CHEBI:29105"/>
    </cofactor>
    <text evidence="15">Binds 1 zinc ion per subunit.</text>
</comment>
<comment type="subunit">
    <text evidence="3 15">Monomer.</text>
</comment>
<keyword evidence="8 15" id="KW-0862">Zinc</keyword>
<evidence type="ECO:0000256" key="4">
    <source>
        <dbReference type="ARBA" id="ARBA00022723"/>
    </source>
</evidence>
<evidence type="ECO:0000256" key="7">
    <source>
        <dbReference type="ARBA" id="ARBA00022801"/>
    </source>
</evidence>
<evidence type="ECO:0000259" key="17">
    <source>
        <dbReference type="PROSITE" id="PS51066"/>
    </source>
</evidence>
<feature type="compositionally biased region" description="Basic and acidic residues" evidence="16">
    <location>
        <begin position="285"/>
        <end position="294"/>
    </location>
</feature>
<dbReference type="Gene3D" id="3.20.190.10">
    <property type="entry name" value="MutM-like, N-terminal"/>
    <property type="match status" value="1"/>
</dbReference>
<evidence type="ECO:0000256" key="15">
    <source>
        <dbReference type="HAMAP-Rule" id="MF_00103"/>
    </source>
</evidence>
<dbReference type="InterPro" id="IPR010663">
    <property type="entry name" value="Znf_FPG/IleRS"/>
</dbReference>
<proteinExistence type="inferred from homology"/>
<dbReference type="NCBIfam" id="TIGR00577">
    <property type="entry name" value="fpg"/>
    <property type="match status" value="1"/>
</dbReference>
<dbReference type="InterPro" id="IPR010979">
    <property type="entry name" value="Ribosomal_uS13-like_H2TH"/>
</dbReference>
<evidence type="ECO:0000256" key="16">
    <source>
        <dbReference type="SAM" id="MobiDB-lite"/>
    </source>
</evidence>
<evidence type="ECO:0000256" key="14">
    <source>
        <dbReference type="ARBA" id="ARBA00044632"/>
    </source>
</evidence>
<dbReference type="Gene3D" id="1.10.8.50">
    <property type="match status" value="1"/>
</dbReference>
<dbReference type="SUPFAM" id="SSF57716">
    <property type="entry name" value="Glucocorticoid receptor-like (DNA-binding domain)"/>
    <property type="match status" value="1"/>
</dbReference>
<comment type="function">
    <text evidence="15">Involved in base excision repair of DNA damaged by oxidation or by mutagenic agents. Acts as DNA glycosylase that recognizes and removes damaged bases. Has a preference for oxidized purines, such as 7,8-dihydro-8-oxoguanine (8-oxoG). Has AP (apurinic/apyrimidinic) lyase activity and introduces nicks in the DNA strand. Cleaves the DNA backbone by beta-delta elimination to generate a single-strand break at the site of the removed base with both 3'- and 5'-phosphates.</text>
</comment>
<dbReference type="SUPFAM" id="SSF81624">
    <property type="entry name" value="N-terminal domain of MutM-like DNA repair proteins"/>
    <property type="match status" value="1"/>
</dbReference>
<feature type="region of interest" description="Disordered" evidence="16">
    <location>
        <begin position="272"/>
        <end position="325"/>
    </location>
</feature>
<keyword evidence="10 15" id="KW-0234">DNA repair</keyword>
<feature type="binding site" evidence="15">
    <location>
        <position position="115"/>
    </location>
    <ligand>
        <name>DNA</name>
        <dbReference type="ChEBI" id="CHEBI:16991"/>
    </ligand>
</feature>
<evidence type="ECO:0000256" key="6">
    <source>
        <dbReference type="ARBA" id="ARBA00022771"/>
    </source>
</evidence>
<dbReference type="PROSITE" id="PS51066">
    <property type="entry name" value="ZF_FPG_2"/>
    <property type="match status" value="1"/>
</dbReference>
<sequence length="325" mass="35442">MPELPEVETVRRGLEEQLAGRSFAAQPLVRLEWPRTIAAPTPEALAARLGGRGIRGVRRRAKFLIVDLDGGEHLVIHLRMTGQLRVVPATAPPDRFERVAFALAGGDELRFSDIRRFGRVALLDEAELVERLRALGPEPLGDEWGAEAFAAGLARRRSRLKPLLLDQSFLAGLGNIYVDEALHRAGLHPLILADEVPAARAVALHAAVREVLAEAIASGGTSFSNYRDAYGGEGDYYERRRVYGRADQPCLTCGDAIRRIVVGGRGTHFCPSCQGEPERGGQTAEGRRGTRADDGEGPLPLVSRRRPPLRRVAEEGEPYDEAGQS</sequence>
<evidence type="ECO:0000256" key="9">
    <source>
        <dbReference type="ARBA" id="ARBA00023125"/>
    </source>
</evidence>
<evidence type="ECO:0000256" key="11">
    <source>
        <dbReference type="ARBA" id="ARBA00023239"/>
    </source>
</evidence>
<keyword evidence="7 15" id="KW-0378">Hydrolase</keyword>
<keyword evidence="4 15" id="KW-0479">Metal-binding</keyword>
<dbReference type="AlphaFoldDB" id="A0A6J4V771"/>
<dbReference type="CDD" id="cd08966">
    <property type="entry name" value="EcFpg-like_N"/>
    <property type="match status" value="1"/>
</dbReference>
<feature type="compositionally biased region" description="Acidic residues" evidence="16">
    <location>
        <begin position="315"/>
        <end position="325"/>
    </location>
</feature>
<evidence type="ECO:0000256" key="3">
    <source>
        <dbReference type="ARBA" id="ARBA00011245"/>
    </source>
</evidence>
<dbReference type="InterPro" id="IPR015887">
    <property type="entry name" value="DNA_glyclase_Znf_dom_DNA_BS"/>
</dbReference>
<dbReference type="InterPro" id="IPR000214">
    <property type="entry name" value="Znf_DNA_glyclase/AP_lyase"/>
</dbReference>
<feature type="domain" description="Formamidopyrimidine-DNA glycosylase catalytic" evidence="18">
    <location>
        <begin position="2"/>
        <end position="118"/>
    </location>
</feature>
<dbReference type="InterPro" id="IPR020629">
    <property type="entry name" value="FPG_Glyclase"/>
</dbReference>
<dbReference type="GO" id="GO:0003684">
    <property type="term" value="F:damaged DNA binding"/>
    <property type="evidence" value="ECO:0007669"/>
    <property type="project" value="InterPro"/>
</dbReference>
<dbReference type="SUPFAM" id="SSF46946">
    <property type="entry name" value="S13-like H2TH domain"/>
    <property type="match status" value="1"/>
</dbReference>
<dbReference type="EMBL" id="CADCWM010000559">
    <property type="protein sequence ID" value="CAA9568858.1"/>
    <property type="molecule type" value="Genomic_DNA"/>
</dbReference>
<keyword evidence="5 15" id="KW-0227">DNA damage</keyword>
<dbReference type="PANTHER" id="PTHR22993">
    <property type="entry name" value="FORMAMIDOPYRIMIDINE-DNA GLYCOSYLASE"/>
    <property type="match status" value="1"/>
</dbReference>
<dbReference type="HAMAP" id="MF_00103">
    <property type="entry name" value="Fapy_DNA_glycosyl"/>
    <property type="match status" value="1"/>
</dbReference>
<evidence type="ECO:0000256" key="8">
    <source>
        <dbReference type="ARBA" id="ARBA00022833"/>
    </source>
</evidence>
<dbReference type="PROSITE" id="PS01242">
    <property type="entry name" value="ZF_FPG_1"/>
    <property type="match status" value="1"/>
</dbReference>
<keyword evidence="6 15" id="KW-0863">Zinc-finger</keyword>
<feature type="domain" description="FPG-type" evidence="17">
    <location>
        <begin position="241"/>
        <end position="275"/>
    </location>
</feature>
<dbReference type="InterPro" id="IPR035937">
    <property type="entry name" value="FPG_N"/>
</dbReference>
<comment type="catalytic activity">
    <reaction evidence="14 15">
        <text>2'-deoxyribonucleotide-(2'-deoxyribose 5'-phosphate)-2'-deoxyribonucleotide-DNA = a 3'-end 2'-deoxyribonucleotide-(2,3-dehydro-2,3-deoxyribose 5'-phosphate)-DNA + a 5'-end 5'-phospho-2'-deoxyribonucleoside-DNA + H(+)</text>
        <dbReference type="Rhea" id="RHEA:66592"/>
        <dbReference type="Rhea" id="RHEA-COMP:13180"/>
        <dbReference type="Rhea" id="RHEA-COMP:16897"/>
        <dbReference type="Rhea" id="RHEA-COMP:17067"/>
        <dbReference type="ChEBI" id="CHEBI:15378"/>
        <dbReference type="ChEBI" id="CHEBI:136412"/>
        <dbReference type="ChEBI" id="CHEBI:157695"/>
        <dbReference type="ChEBI" id="CHEBI:167181"/>
        <dbReference type="EC" id="4.2.99.18"/>
    </reaction>
</comment>
<feature type="active site" description="Schiff-base intermediate with DNA" evidence="15">
    <location>
        <position position="2"/>
    </location>
</feature>
<dbReference type="GO" id="GO:0008270">
    <property type="term" value="F:zinc ion binding"/>
    <property type="evidence" value="ECO:0007669"/>
    <property type="project" value="UniProtKB-UniRule"/>
</dbReference>
<feature type="active site" description="Proton donor; for delta-elimination activity" evidence="15">
    <location>
        <position position="265"/>
    </location>
</feature>
<feature type="active site" description="Proton donor; for beta-elimination activity" evidence="15">
    <location>
        <position position="62"/>
    </location>
</feature>
<dbReference type="GO" id="GO:0140078">
    <property type="term" value="F:class I DNA-(apurinic or apyrimidinic site) endonuclease activity"/>
    <property type="evidence" value="ECO:0007669"/>
    <property type="project" value="UniProtKB-EC"/>
</dbReference>
<protein>
    <recommendedName>
        <fullName evidence="15">Formamidopyrimidine-DNA glycosylase</fullName>
        <shortName evidence="15">Fapy-DNA glycosylase</shortName>
        <ecNumber evidence="15">3.2.2.23</ecNumber>
    </recommendedName>
    <alternativeName>
        <fullName evidence="15">DNA-(apurinic or apyrimidinic site) lyase MutM</fullName>
        <shortName evidence="15">AP lyase MutM</shortName>
        <ecNumber evidence="15">4.2.99.18</ecNumber>
    </alternativeName>
</protein>
<dbReference type="GO" id="GO:0006284">
    <property type="term" value="P:base-excision repair"/>
    <property type="evidence" value="ECO:0007669"/>
    <property type="project" value="InterPro"/>
</dbReference>
<dbReference type="PROSITE" id="PS51068">
    <property type="entry name" value="FPG_CAT"/>
    <property type="match status" value="1"/>
</dbReference>
<feature type="active site" description="Proton donor" evidence="15">
    <location>
        <position position="3"/>
    </location>
</feature>
<dbReference type="InterPro" id="IPR012319">
    <property type="entry name" value="FPG_cat"/>
</dbReference>
<evidence type="ECO:0000259" key="18">
    <source>
        <dbReference type="PROSITE" id="PS51068"/>
    </source>
</evidence>
<dbReference type="Pfam" id="PF06827">
    <property type="entry name" value="zf-FPG_IleRS"/>
    <property type="match status" value="1"/>
</dbReference>
<evidence type="ECO:0000256" key="5">
    <source>
        <dbReference type="ARBA" id="ARBA00022763"/>
    </source>
</evidence>
<keyword evidence="12 15" id="KW-0511">Multifunctional enzyme</keyword>
<evidence type="ECO:0000256" key="12">
    <source>
        <dbReference type="ARBA" id="ARBA00023268"/>
    </source>
</evidence>
<dbReference type="SMART" id="SM00898">
    <property type="entry name" value="Fapy_DNA_glyco"/>
    <property type="match status" value="1"/>
</dbReference>
<dbReference type="EC" id="3.2.2.23" evidence="15"/>
<dbReference type="FunFam" id="1.10.8.50:FF:000003">
    <property type="entry name" value="Formamidopyrimidine-DNA glycosylase"/>
    <property type="match status" value="1"/>
</dbReference>
<reference evidence="19" key="1">
    <citation type="submission" date="2020-02" db="EMBL/GenBank/DDBJ databases">
        <authorList>
            <person name="Meier V. D."/>
        </authorList>
    </citation>
    <scope>NUCLEOTIDE SEQUENCE</scope>
    <source>
        <strain evidence="19">AVDCRST_MAG88</strain>
    </source>
</reference>
<dbReference type="Pfam" id="PF01149">
    <property type="entry name" value="Fapy_DNA_glyco"/>
    <property type="match status" value="1"/>
</dbReference>
<name>A0A6J4V771_9BACT</name>